<evidence type="ECO:0000313" key="4">
    <source>
        <dbReference type="Proteomes" id="UP001642409"/>
    </source>
</evidence>
<reference evidence="3 4" key="2">
    <citation type="submission" date="2024-07" db="EMBL/GenBank/DDBJ databases">
        <authorList>
            <person name="Akdeniz Z."/>
        </authorList>
    </citation>
    <scope>NUCLEOTIDE SEQUENCE [LARGE SCALE GENOMIC DNA]</scope>
</reference>
<keyword evidence="4" id="KW-1185">Reference proteome</keyword>
<dbReference type="AlphaFoldDB" id="A0AA86R310"/>
<dbReference type="Proteomes" id="UP001642409">
    <property type="component" value="Unassembled WGS sequence"/>
</dbReference>
<comment type="caution">
    <text evidence="2">The sequence shown here is derived from an EMBL/GenBank/DDBJ whole genome shotgun (WGS) entry which is preliminary data.</text>
</comment>
<gene>
    <name evidence="3" type="ORF">HINF_LOCUS39314</name>
    <name evidence="2" type="ORF">HINF_LOCUS55932</name>
</gene>
<dbReference type="EMBL" id="CAXDID020000152">
    <property type="protein sequence ID" value="CAL6041863.1"/>
    <property type="molecule type" value="Genomic_DNA"/>
</dbReference>
<organism evidence="2">
    <name type="scientific">Hexamita inflata</name>
    <dbReference type="NCBI Taxonomy" id="28002"/>
    <lineage>
        <taxon>Eukaryota</taxon>
        <taxon>Metamonada</taxon>
        <taxon>Diplomonadida</taxon>
        <taxon>Hexamitidae</taxon>
        <taxon>Hexamitinae</taxon>
        <taxon>Hexamita</taxon>
    </lineage>
</organism>
<sequence>MLNIFIICRFELTRIEKDIMYNCFEQNTDVNIFADSWDIYVTLYPSQSDCLIPAGILLSLQINSLGLYEPQAYVKDFNYTLQTQQILVRCTDPICSQLASATSSIVIIESKTQVTYVPVGSVQISRGIASNCFNDNDSYVELYHESIVAVLYPTFKCINSIASIQGQDLILNTPYKAKVYITYSDNSITIHNELDIIVEDMIFVPAYQYSSQSVPIRIRLANQDISQYFEQKIIKQTENETITTKDMILFQIELSFNVSSTIIKTTQTLINYYKLMGIPQAFSNLTLKLLDNGFVNQKHIGPQANLANQYQQSLGVDWYLVDYIFVTYDVAKTMEFRARLIAHGVSKSGLFNNVPVQSSCEFRFPNQGCSELMKKLKTIPLSELSTSLTYQFYSGTTLVTNYSKMFDKFYDSCFSDGYLDYYNITKTLVIYINMYQASKSCTLKNHDIVQVKVILGNNSVELQQLDIDYEPGQQQYQIQGFDLSLHPEIKLQYFRDSIIQDAVSISTYTTNFDDSAFKQQIIIIVIILACNLGFNLCYFILKFILVPYLQNCKRKVKINNKLESQFDDDVIE</sequence>
<proteinExistence type="predicted"/>
<name>A0AA86R310_9EUKA</name>
<evidence type="ECO:0000313" key="3">
    <source>
        <dbReference type="EMBL" id="CAL6041863.1"/>
    </source>
</evidence>
<keyword evidence="1" id="KW-0472">Membrane</keyword>
<dbReference type="EMBL" id="CATOUU010001035">
    <property type="protein sequence ID" value="CAI9968287.1"/>
    <property type="molecule type" value="Genomic_DNA"/>
</dbReference>
<evidence type="ECO:0000313" key="2">
    <source>
        <dbReference type="EMBL" id="CAI9968287.1"/>
    </source>
</evidence>
<accession>A0AA86R310</accession>
<keyword evidence="1" id="KW-0812">Transmembrane</keyword>
<feature type="transmembrane region" description="Helical" evidence="1">
    <location>
        <begin position="521"/>
        <end position="545"/>
    </location>
</feature>
<keyword evidence="1" id="KW-1133">Transmembrane helix</keyword>
<protein>
    <recommendedName>
        <fullName evidence="5">Transmembrane protein</fullName>
    </recommendedName>
</protein>
<evidence type="ECO:0008006" key="5">
    <source>
        <dbReference type="Google" id="ProtNLM"/>
    </source>
</evidence>
<evidence type="ECO:0000256" key="1">
    <source>
        <dbReference type="SAM" id="Phobius"/>
    </source>
</evidence>
<reference evidence="2" key="1">
    <citation type="submission" date="2023-06" db="EMBL/GenBank/DDBJ databases">
        <authorList>
            <person name="Kurt Z."/>
        </authorList>
    </citation>
    <scope>NUCLEOTIDE SEQUENCE</scope>
</reference>